<protein>
    <submittedName>
        <fullName evidence="2">Piso0_005748 protein</fullName>
    </submittedName>
</protein>
<dbReference type="EMBL" id="FO082046">
    <property type="protein sequence ID" value="CCE87205.1"/>
    <property type="molecule type" value="Genomic_DNA"/>
</dbReference>
<evidence type="ECO:0000313" key="3">
    <source>
        <dbReference type="Proteomes" id="UP000005222"/>
    </source>
</evidence>
<dbReference type="HOGENOM" id="CLU_880308_0_0_1"/>
<dbReference type="GO" id="GO:0000403">
    <property type="term" value="F:Y-form DNA binding"/>
    <property type="evidence" value="ECO:0007669"/>
    <property type="project" value="TreeGrafter"/>
</dbReference>
<dbReference type="AlphaFoldDB" id="G8XZU6"/>
<dbReference type="SUPFAM" id="SSF53098">
    <property type="entry name" value="Ribonuclease H-like"/>
    <property type="match status" value="1"/>
</dbReference>
<dbReference type="PANTHER" id="PTHR28072">
    <property type="entry name" value="CRUCIFORM CUTTING ENDONUCLEASE 1, MITOCHONDRIAL-RELATED"/>
    <property type="match status" value="1"/>
</dbReference>
<name>G8XZU6_PICSO</name>
<evidence type="ECO:0000259" key="1">
    <source>
        <dbReference type="Pfam" id="PF09159"/>
    </source>
</evidence>
<dbReference type="OrthoDB" id="5552842at2759"/>
<dbReference type="InterPro" id="IPR012337">
    <property type="entry name" value="RNaseH-like_sf"/>
</dbReference>
<reference evidence="2 3" key="1">
    <citation type="journal article" date="2012" name="G3 (Bethesda)">
        <title>Pichia sorbitophila, an interspecies yeast hybrid reveals early steps of genome resolution following polyploidization.</title>
        <authorList>
            <person name="Leh Louis V."/>
            <person name="Despons L."/>
            <person name="Friedrich A."/>
            <person name="Martin T."/>
            <person name="Durrens P."/>
            <person name="Casaregola S."/>
            <person name="Neuveglise C."/>
            <person name="Fairhead C."/>
            <person name="Marck C."/>
            <person name="Cruz J.A."/>
            <person name="Straub M.L."/>
            <person name="Kugler V."/>
            <person name="Sacerdot C."/>
            <person name="Uzunov Z."/>
            <person name="Thierry A."/>
            <person name="Weiss S."/>
            <person name="Bleykasten C."/>
            <person name="De Montigny J."/>
            <person name="Jacques N."/>
            <person name="Jung P."/>
            <person name="Lemaire M."/>
            <person name="Mallet S."/>
            <person name="Morel G."/>
            <person name="Richard G.F."/>
            <person name="Sarkar A."/>
            <person name="Savel G."/>
            <person name="Schacherer J."/>
            <person name="Seret M.L."/>
            <person name="Talla E."/>
            <person name="Samson G."/>
            <person name="Jubin C."/>
            <person name="Poulain J."/>
            <person name="Vacherie B."/>
            <person name="Barbe V."/>
            <person name="Pelletier E."/>
            <person name="Sherman D.J."/>
            <person name="Westhof E."/>
            <person name="Weissenbach J."/>
            <person name="Baret P.V."/>
            <person name="Wincker P."/>
            <person name="Gaillardin C."/>
            <person name="Dujon B."/>
            <person name="Souciet J.L."/>
        </authorList>
    </citation>
    <scope>NUCLEOTIDE SEQUENCE [LARGE SCALE GENOMIC DNA]</scope>
    <source>
        <strain evidence="3">ATCC MYA-4447 / BCRC 22081 / CBS 7064 / NBRC 10061 / NRRL Y-12695</strain>
    </source>
</reference>
<dbReference type="OMA" id="YPQIVIP"/>
<dbReference type="Gene3D" id="3.30.420.10">
    <property type="entry name" value="Ribonuclease H-like superfamily/Ribonuclease H"/>
    <property type="match status" value="1"/>
</dbReference>
<sequence>MLAKRANLIQQLSRCKNSVLKEVCLACGFSVKSKKEDQVMSIVHGLDLFNKFPRKVNVLAVDMGLKNFSCCMFQGVDVTGKKQPLLRTDSWKKYDLHNVFGNHYVPLYGERDSLMETKRYLSYLSYSIIEDIILKPQFMPHIVVIETQRTRSNSLSATLPNVLLNYTLENMIYSTLYTLQRNNAWLNEMTIVPMTANKMVHFWLKRFLTDNISSSKTKSIRSELFFDWLDNDEGRSPFLHDLKLVDNFRSMSNIQKSRQILSNLNLPPKDNKIDDLVDSLLYGLTIYKNLQSSHELLRYIEQGKCIETYVAQTTAQHVDLIKKSLSSANINTKKNGSDKSRK</sequence>
<dbReference type="InterPro" id="IPR039197">
    <property type="entry name" value="Mrs1/Cce1"/>
</dbReference>
<dbReference type="GO" id="GO:0004520">
    <property type="term" value="F:DNA endonuclease activity"/>
    <property type="evidence" value="ECO:0007669"/>
    <property type="project" value="TreeGrafter"/>
</dbReference>
<organism evidence="2 3">
    <name type="scientific">Pichia sorbitophila (strain ATCC MYA-4447 / BCRC 22081 / CBS 7064 / NBRC 10061 / NRRL Y-12695)</name>
    <name type="common">Hybrid yeast</name>
    <dbReference type="NCBI Taxonomy" id="559304"/>
    <lineage>
        <taxon>Eukaryota</taxon>
        <taxon>Fungi</taxon>
        <taxon>Dikarya</taxon>
        <taxon>Ascomycota</taxon>
        <taxon>Saccharomycotina</taxon>
        <taxon>Pichiomycetes</taxon>
        <taxon>Debaryomycetaceae</taxon>
        <taxon>Millerozyma</taxon>
    </lineage>
</organism>
<dbReference type="GO" id="GO:0005739">
    <property type="term" value="C:mitochondrion"/>
    <property type="evidence" value="ECO:0007669"/>
    <property type="project" value="TreeGrafter"/>
</dbReference>
<dbReference type="InterPro" id="IPR036397">
    <property type="entry name" value="RNaseH_sf"/>
</dbReference>
<dbReference type="Proteomes" id="UP000005222">
    <property type="component" value="Chromosome N"/>
</dbReference>
<dbReference type="eggNOG" id="ENOG502SDUW">
    <property type="taxonomic scope" value="Eukaryota"/>
</dbReference>
<gene>
    <name evidence="2" type="primary">Piso0_005748</name>
    <name evidence="2" type="ORF">GNLVRS01_PISO0N21727g</name>
</gene>
<dbReference type="InParanoid" id="G8XZU6"/>
<feature type="domain" description="Mitochondrial resolvase Ydc2 catalytic" evidence="1">
    <location>
        <begin position="58"/>
        <end position="295"/>
    </location>
</feature>
<dbReference type="PANTHER" id="PTHR28072:SF1">
    <property type="entry name" value="CRUCIFORM CUTTING ENDONUCLEASE 1, MITOCHONDRIAL-RELATED"/>
    <property type="match status" value="1"/>
</dbReference>
<dbReference type="GO" id="GO:0000402">
    <property type="term" value="F:crossed form four-way junction DNA binding"/>
    <property type="evidence" value="ECO:0007669"/>
    <property type="project" value="TreeGrafter"/>
</dbReference>
<accession>G8XZU6</accession>
<evidence type="ECO:0000313" key="2">
    <source>
        <dbReference type="EMBL" id="CCE87205.1"/>
    </source>
</evidence>
<dbReference type="InterPro" id="IPR015242">
    <property type="entry name" value="Ydc2_cat"/>
</dbReference>
<dbReference type="FunCoup" id="G8XZU6">
    <property type="interactions" value="45"/>
</dbReference>
<dbReference type="GO" id="GO:0070336">
    <property type="term" value="F:flap-structured DNA binding"/>
    <property type="evidence" value="ECO:0007669"/>
    <property type="project" value="TreeGrafter"/>
</dbReference>
<dbReference type="Pfam" id="PF09159">
    <property type="entry name" value="Ydc2-catalyt"/>
    <property type="match status" value="1"/>
</dbReference>
<dbReference type="STRING" id="559304.G8XZU6"/>
<proteinExistence type="predicted"/>
<keyword evidence="3" id="KW-1185">Reference proteome</keyword>